<sequence>MNTFISGYQLRPAKKSDLPGIHKLMWDMAVFEKLTDIFQATPSSLERSFFAEPASANCLVITSDAEPDTPIAYIMWFFNYSSFLDKRGLYLEDIYIDPAHRGQGLGSAVLKHLAHLALTHNCGRFEWVVLDWNQNAIDFYEHHGAEILPDWRIVRVTGDALQKLAS</sequence>
<dbReference type="RefSeq" id="WP_266122385.1">
    <property type="nucleotide sequence ID" value="NZ_JAJHNU010000001.1"/>
</dbReference>
<dbReference type="PANTHER" id="PTHR10545:SF29">
    <property type="entry name" value="GH14572P-RELATED"/>
    <property type="match status" value="1"/>
</dbReference>
<dbReference type="SUPFAM" id="SSF55729">
    <property type="entry name" value="Acyl-CoA N-acyltransferases (Nat)"/>
    <property type="match status" value="1"/>
</dbReference>
<dbReference type="Gene3D" id="3.40.630.30">
    <property type="match status" value="1"/>
</dbReference>
<keyword evidence="5" id="KW-1185">Reference proteome</keyword>
<evidence type="ECO:0000313" key="4">
    <source>
        <dbReference type="EMBL" id="MDN4120292.1"/>
    </source>
</evidence>
<reference evidence="4" key="1">
    <citation type="submission" date="2021-11" db="EMBL/GenBank/DDBJ databases">
        <title>Draft genome sequence of Alcaligenes endophyticus type strain CCUG 75668T.</title>
        <authorList>
            <person name="Salva-Serra F."/>
            <person name="Duran R.E."/>
            <person name="Seeger M."/>
            <person name="Moore E.R.B."/>
            <person name="Jaen-Luchoro D."/>
        </authorList>
    </citation>
    <scope>NUCLEOTIDE SEQUENCE</scope>
    <source>
        <strain evidence="4">CCUG 75668</strain>
    </source>
</reference>
<dbReference type="InterPro" id="IPR051016">
    <property type="entry name" value="Diverse_Substrate_AcTransf"/>
</dbReference>
<evidence type="ECO:0000256" key="2">
    <source>
        <dbReference type="ARBA" id="ARBA00023315"/>
    </source>
</evidence>
<dbReference type="EMBL" id="JAJHNU010000001">
    <property type="protein sequence ID" value="MDN4120292.1"/>
    <property type="molecule type" value="Genomic_DNA"/>
</dbReference>
<feature type="domain" description="N-acetyltransferase" evidence="3">
    <location>
        <begin position="8"/>
        <end position="166"/>
    </location>
</feature>
<dbReference type="CDD" id="cd04301">
    <property type="entry name" value="NAT_SF"/>
    <property type="match status" value="1"/>
</dbReference>
<evidence type="ECO:0000313" key="5">
    <source>
        <dbReference type="Proteomes" id="UP001168613"/>
    </source>
</evidence>
<dbReference type="PROSITE" id="PS51186">
    <property type="entry name" value="GNAT"/>
    <property type="match status" value="1"/>
</dbReference>
<name>A0ABT8EGA6_9BURK</name>
<protein>
    <submittedName>
        <fullName evidence="4">GNAT family N-acetyltransferase</fullName>
    </submittedName>
</protein>
<dbReference type="PANTHER" id="PTHR10545">
    <property type="entry name" value="DIAMINE N-ACETYLTRANSFERASE"/>
    <property type="match status" value="1"/>
</dbReference>
<keyword evidence="1" id="KW-0808">Transferase</keyword>
<comment type="caution">
    <text evidence="4">The sequence shown here is derived from an EMBL/GenBank/DDBJ whole genome shotgun (WGS) entry which is preliminary data.</text>
</comment>
<accession>A0ABT8EGA6</accession>
<dbReference type="InterPro" id="IPR016181">
    <property type="entry name" value="Acyl_CoA_acyltransferase"/>
</dbReference>
<dbReference type="InterPro" id="IPR000182">
    <property type="entry name" value="GNAT_dom"/>
</dbReference>
<proteinExistence type="predicted"/>
<evidence type="ECO:0000259" key="3">
    <source>
        <dbReference type="PROSITE" id="PS51186"/>
    </source>
</evidence>
<evidence type="ECO:0000256" key="1">
    <source>
        <dbReference type="ARBA" id="ARBA00022679"/>
    </source>
</evidence>
<organism evidence="4 5">
    <name type="scientific">Alcaligenes endophyticus</name>
    <dbReference type="NCBI Taxonomy" id="1929088"/>
    <lineage>
        <taxon>Bacteria</taxon>
        <taxon>Pseudomonadati</taxon>
        <taxon>Pseudomonadota</taxon>
        <taxon>Betaproteobacteria</taxon>
        <taxon>Burkholderiales</taxon>
        <taxon>Alcaligenaceae</taxon>
        <taxon>Alcaligenes</taxon>
    </lineage>
</organism>
<dbReference type="Proteomes" id="UP001168613">
    <property type="component" value="Unassembled WGS sequence"/>
</dbReference>
<gene>
    <name evidence="4" type="ORF">LMS43_03200</name>
</gene>
<dbReference type="Pfam" id="PF00583">
    <property type="entry name" value="Acetyltransf_1"/>
    <property type="match status" value="1"/>
</dbReference>
<keyword evidence="2" id="KW-0012">Acyltransferase</keyword>